<protein>
    <submittedName>
        <fullName evidence="2">Uncharacterized protein</fullName>
    </submittedName>
</protein>
<dbReference type="AlphaFoldDB" id="A0A645F0R1"/>
<dbReference type="EMBL" id="VSSQ01052141">
    <property type="protein sequence ID" value="MPN06243.1"/>
    <property type="molecule type" value="Genomic_DNA"/>
</dbReference>
<dbReference type="InterPro" id="IPR030821">
    <property type="entry name" value="Synergist_CTERM"/>
</dbReference>
<evidence type="ECO:0000313" key="2">
    <source>
        <dbReference type="EMBL" id="MPN06243.1"/>
    </source>
</evidence>
<proteinExistence type="predicted"/>
<keyword evidence="1" id="KW-1133">Transmembrane helix</keyword>
<reference evidence="2" key="1">
    <citation type="submission" date="2019-08" db="EMBL/GenBank/DDBJ databases">
        <authorList>
            <person name="Kucharzyk K."/>
            <person name="Murdoch R.W."/>
            <person name="Higgins S."/>
            <person name="Loffler F."/>
        </authorList>
    </citation>
    <scope>NUCLEOTIDE SEQUENCE</scope>
</reference>
<feature type="transmembrane region" description="Helical" evidence="1">
    <location>
        <begin position="238"/>
        <end position="256"/>
    </location>
</feature>
<dbReference type="NCBIfam" id="TIGR04564">
    <property type="entry name" value="Synergist_CTERM"/>
    <property type="match status" value="1"/>
</dbReference>
<keyword evidence="1" id="KW-0812">Transmembrane</keyword>
<sequence length="261" mass="28283">MGGFFERLTKDTELPVEAFTVTDAASVGAAGSPSKINATTMTKITKKFLAGSYVFYAAQDKYPRISQALEPEAQRAFFGKDVKDPSAITGKEQPFYRYVKAEAIADAEKRELPNFNFKAVMVSKITAIPESEITAAREATAAGAYGCKVYFEGYTTGDLKTYLQFDADKRSWFVYDNEAKKYISLAPEYDTTLNRYTATIPASCISNDGAGVSVFKAAVTPASEPEPSDSGSSGGCNAMGAFGMLLLVTTPVVLVVRKKYR</sequence>
<comment type="caution">
    <text evidence="2">The sequence shown here is derived from an EMBL/GenBank/DDBJ whole genome shotgun (WGS) entry which is preliminary data.</text>
</comment>
<name>A0A645F0R1_9ZZZZ</name>
<evidence type="ECO:0000256" key="1">
    <source>
        <dbReference type="SAM" id="Phobius"/>
    </source>
</evidence>
<keyword evidence="1" id="KW-0472">Membrane</keyword>
<organism evidence="2">
    <name type="scientific">bioreactor metagenome</name>
    <dbReference type="NCBI Taxonomy" id="1076179"/>
    <lineage>
        <taxon>unclassified sequences</taxon>
        <taxon>metagenomes</taxon>
        <taxon>ecological metagenomes</taxon>
    </lineage>
</organism>
<accession>A0A645F0R1</accession>
<gene>
    <name evidence="2" type="ORF">SDC9_153499</name>
</gene>